<reference evidence="1 2" key="1">
    <citation type="journal article" date="2011" name="J. Gen. Appl. Microbiol.">
        <title>Draft genome sequencing of the enigmatic yeast Saitoella complicata.</title>
        <authorList>
            <person name="Nishida H."/>
            <person name="Hamamoto M."/>
            <person name="Sugiyama J."/>
        </authorList>
    </citation>
    <scope>NUCLEOTIDE SEQUENCE [LARGE SCALE GENOMIC DNA]</scope>
    <source>
        <strain evidence="1 2">NRRL Y-17804</strain>
    </source>
</reference>
<keyword evidence="2" id="KW-1185">Reference proteome</keyword>
<dbReference type="EMBL" id="BACD03000008">
    <property type="protein sequence ID" value="GAO47245.1"/>
    <property type="molecule type" value="Genomic_DNA"/>
</dbReference>
<reference evidence="1 2" key="3">
    <citation type="journal article" date="2015" name="Genome Announc.">
        <title>Draft Genome Sequence of the Archiascomycetous Yeast Saitoella complicata.</title>
        <authorList>
            <person name="Yamauchi K."/>
            <person name="Kondo S."/>
            <person name="Hamamoto M."/>
            <person name="Takahashi Y."/>
            <person name="Ogura Y."/>
            <person name="Hayashi T."/>
            <person name="Nishida H."/>
        </authorList>
    </citation>
    <scope>NUCLEOTIDE SEQUENCE [LARGE SCALE GENOMIC DNA]</scope>
    <source>
        <strain evidence="1 2">NRRL Y-17804</strain>
    </source>
</reference>
<accession>A0A0E9NCV3</accession>
<comment type="caution">
    <text evidence="1">The sequence shown here is derived from an EMBL/GenBank/DDBJ whole genome shotgun (WGS) entry which is preliminary data.</text>
</comment>
<sequence length="150" mass="17104">MLSKSPQTVSLIPKRSPKSSIAVRRVVLPPLMYLPRDRAEINSLSLIACVSHPMMSASDVSIFPRYLKRMTSYGNGSSTIRFVSLRRIDCTLSRLRSVQFEKTRERLYSTDPGVRSLKRFCNRNRMVLLCVFTNPQLDPTLSEVFSLLCC</sequence>
<dbReference type="AlphaFoldDB" id="A0A0E9NCV3"/>
<proteinExistence type="predicted"/>
<organism evidence="1 2">
    <name type="scientific">Saitoella complicata (strain BCRC 22490 / CBS 7301 / JCM 7358 / NBRC 10748 / NRRL Y-17804)</name>
    <dbReference type="NCBI Taxonomy" id="698492"/>
    <lineage>
        <taxon>Eukaryota</taxon>
        <taxon>Fungi</taxon>
        <taxon>Dikarya</taxon>
        <taxon>Ascomycota</taxon>
        <taxon>Taphrinomycotina</taxon>
        <taxon>Taphrinomycotina incertae sedis</taxon>
        <taxon>Saitoella</taxon>
    </lineage>
</organism>
<name>A0A0E9NCV3_SAICN</name>
<reference evidence="1 2" key="2">
    <citation type="journal article" date="2014" name="J. Gen. Appl. Microbiol.">
        <title>The early diverging ascomycetous budding yeast Saitoella complicata has three histone deacetylases belonging to the Clr6, Hos2, and Rpd3 lineages.</title>
        <authorList>
            <person name="Nishida H."/>
            <person name="Matsumoto T."/>
            <person name="Kondo S."/>
            <person name="Hamamoto M."/>
            <person name="Yoshikawa H."/>
        </authorList>
    </citation>
    <scope>NUCLEOTIDE SEQUENCE [LARGE SCALE GENOMIC DNA]</scope>
    <source>
        <strain evidence="1 2">NRRL Y-17804</strain>
    </source>
</reference>
<dbReference type="Proteomes" id="UP000033140">
    <property type="component" value="Unassembled WGS sequence"/>
</dbReference>
<gene>
    <name evidence="1" type="ORF">G7K_1455-t1</name>
</gene>
<evidence type="ECO:0000313" key="1">
    <source>
        <dbReference type="EMBL" id="GAO47245.1"/>
    </source>
</evidence>
<protein>
    <submittedName>
        <fullName evidence="1">Uncharacterized protein</fullName>
    </submittedName>
</protein>
<evidence type="ECO:0000313" key="2">
    <source>
        <dbReference type="Proteomes" id="UP000033140"/>
    </source>
</evidence>